<dbReference type="InterPro" id="IPR015947">
    <property type="entry name" value="PUA-like_sf"/>
</dbReference>
<dbReference type="SUPFAM" id="SSF88697">
    <property type="entry name" value="PUA domain-like"/>
    <property type="match status" value="1"/>
</dbReference>
<name>A0A2P6VRY4_9CHLO</name>
<proteinExistence type="predicted"/>
<feature type="transmembrane region" description="Helical" evidence="2">
    <location>
        <begin position="558"/>
        <end position="579"/>
    </location>
</feature>
<comment type="caution">
    <text evidence="3">The sequence shown here is derived from an EMBL/GenBank/DDBJ whole genome shotgun (WGS) entry which is preliminary data.</text>
</comment>
<evidence type="ECO:0000256" key="2">
    <source>
        <dbReference type="SAM" id="Phobius"/>
    </source>
</evidence>
<protein>
    <submittedName>
        <fullName evidence="3">Meiotic nuclear division 1</fullName>
    </submittedName>
</protein>
<evidence type="ECO:0000313" key="4">
    <source>
        <dbReference type="Proteomes" id="UP000239649"/>
    </source>
</evidence>
<dbReference type="PANTHER" id="PTHR46732:SF8">
    <property type="entry name" value="ATP-DEPENDENT PROTEASE LA (LON) DOMAIN PROTEIN"/>
    <property type="match status" value="1"/>
</dbReference>
<feature type="transmembrane region" description="Helical" evidence="2">
    <location>
        <begin position="799"/>
        <end position="819"/>
    </location>
</feature>
<feature type="transmembrane region" description="Helical" evidence="2">
    <location>
        <begin position="632"/>
        <end position="651"/>
    </location>
</feature>
<dbReference type="PANTHER" id="PTHR46732">
    <property type="entry name" value="ATP-DEPENDENT PROTEASE LA (LON) DOMAIN PROTEIN"/>
    <property type="match status" value="1"/>
</dbReference>
<dbReference type="InterPro" id="IPR046336">
    <property type="entry name" value="Lon_prtase_N_sf"/>
</dbReference>
<dbReference type="Gene3D" id="2.30.130.40">
    <property type="entry name" value="LON domain-like"/>
    <property type="match status" value="1"/>
</dbReference>
<keyword evidence="2" id="KW-1133">Transmembrane helix</keyword>
<dbReference type="OrthoDB" id="514074at2759"/>
<feature type="region of interest" description="Disordered" evidence="1">
    <location>
        <begin position="1"/>
        <end position="67"/>
    </location>
</feature>
<dbReference type="Proteomes" id="UP000239649">
    <property type="component" value="Unassembled WGS sequence"/>
</dbReference>
<dbReference type="AlphaFoldDB" id="A0A2P6VRY4"/>
<sequence length="892" mass="91156">MQALAGAWGVPCPTGQSRPSSLAAPQPSRALRIAQHAWKSASRRESGACAAAGESGGGGGEGGGDWPLDRQRLLAAAALNDLFYSPSGVGAGEAEGETAPEPPAQRSARLLPDLPLWRVQWAGLPGHQEILHVHVPHYTSMFERLLRQPRPWRYGHVLLPEGSKNLGNPEYALAPGSKAPLAGTLMEVLTAVRFGDGRLLILVVGVARLRVVSQTQDLPYSRADCELLCDVEEQTALEPLALAALESVRAGYEGSGGGGSGGGSGGGGGEGLPMQALMTAVPAAAAAAAAAYSQTWLNYDLSDLRPDSEAAAVVDGTRTADTQAVGRRLAALAGNEVVVLPYFDAVTSAVRADALAAAIAEQEAAAGRGSSTSDEGSGGSGGALQETLAAQRPVLRQAEAAAYAQATSAAARCVAQQLGLQQGQPQVQQQAAGGGAAGATDAQPPVLNSASERGVETQPPEEILGEDALSEEPVELSVALRLEAALWIEIDAVQALASKLRDRASPLPEGIQCLRPHSAPAPPAAAAQAAAAAAAAAGSGAGAAAAPAAPPLTDSQAYTLLALLLLLCALPLGFTPKLAARVIFGYAAYPAEDQNCHTLGLMACGLVAAASMCFALEECARRHMLHTFTADTLKIGLASWAALGILLQLYYPATVTPWAAIVSLLSNALALALPASQLVTTGEDRDRVWRDFTRLPRNLGRAASLRKPTMPGALYLLLTAALPGAGAAYLLAPKTTLMAAFGYAYGKSTYLAWKAVGAALLTLFPAITYTLKASTRGAWGKTCDKAEAGLLGRTLSRTLNLGLLGASVGHLLVFGPILNHGNGGWLLPGLTATWATALLASMAGLAAPEAAALFEAAEHEAASVPATFTGPDPVPTGRAATIGEAATVADVE</sequence>
<dbReference type="EMBL" id="LHPF02000001">
    <property type="protein sequence ID" value="PSC76835.1"/>
    <property type="molecule type" value="Genomic_DNA"/>
</dbReference>
<feature type="transmembrane region" description="Helical" evidence="2">
    <location>
        <begin position="657"/>
        <end position="680"/>
    </location>
</feature>
<gene>
    <name evidence="3" type="primary">g131</name>
    <name evidence="3" type="ORF">C2E20_0131</name>
</gene>
<evidence type="ECO:0000256" key="1">
    <source>
        <dbReference type="SAM" id="MobiDB-lite"/>
    </source>
</evidence>
<feature type="compositionally biased region" description="Gly residues" evidence="1">
    <location>
        <begin position="54"/>
        <end position="65"/>
    </location>
</feature>
<evidence type="ECO:0000313" key="3">
    <source>
        <dbReference type="EMBL" id="PSC76835.1"/>
    </source>
</evidence>
<feature type="transmembrane region" description="Helical" evidence="2">
    <location>
        <begin position="713"/>
        <end position="731"/>
    </location>
</feature>
<reference evidence="3 4" key="1">
    <citation type="journal article" date="2018" name="Plant J.">
        <title>Genome sequences of Chlorella sorokiniana UTEX 1602 and Micractinium conductrix SAG 241.80: implications to maltose excretion by a green alga.</title>
        <authorList>
            <person name="Arriola M.B."/>
            <person name="Velmurugan N."/>
            <person name="Zhang Y."/>
            <person name="Plunkett M.H."/>
            <person name="Hondzo H."/>
            <person name="Barney B.M."/>
        </authorList>
    </citation>
    <scope>NUCLEOTIDE SEQUENCE [LARGE SCALE GENOMIC DNA]</scope>
    <source>
        <strain evidence="3 4">SAG 241.80</strain>
    </source>
</reference>
<feature type="transmembrane region" description="Helical" evidence="2">
    <location>
        <begin position="825"/>
        <end position="847"/>
    </location>
</feature>
<organism evidence="3 4">
    <name type="scientific">Micractinium conductrix</name>
    <dbReference type="NCBI Taxonomy" id="554055"/>
    <lineage>
        <taxon>Eukaryota</taxon>
        <taxon>Viridiplantae</taxon>
        <taxon>Chlorophyta</taxon>
        <taxon>core chlorophytes</taxon>
        <taxon>Trebouxiophyceae</taxon>
        <taxon>Chlorellales</taxon>
        <taxon>Chlorellaceae</taxon>
        <taxon>Chlorella clade</taxon>
        <taxon>Micractinium</taxon>
    </lineage>
</organism>
<keyword evidence="4" id="KW-1185">Reference proteome</keyword>
<feature type="transmembrane region" description="Helical" evidence="2">
    <location>
        <begin position="751"/>
        <end position="771"/>
    </location>
</feature>
<keyword evidence="2" id="KW-0812">Transmembrane</keyword>
<accession>A0A2P6VRY4</accession>
<feature type="region of interest" description="Disordered" evidence="1">
    <location>
        <begin position="429"/>
        <end position="469"/>
    </location>
</feature>
<feature type="transmembrane region" description="Helical" evidence="2">
    <location>
        <begin position="525"/>
        <end position="546"/>
    </location>
</feature>
<feature type="transmembrane region" description="Helical" evidence="2">
    <location>
        <begin position="599"/>
        <end position="620"/>
    </location>
</feature>
<keyword evidence="2" id="KW-0472">Membrane</keyword>